<name>A0ABP9KNL1_9NOCA</name>
<evidence type="ECO:0000256" key="1">
    <source>
        <dbReference type="ARBA" id="ARBA00001974"/>
    </source>
</evidence>
<comment type="cofactor">
    <cofactor evidence="1 5">
        <name>FAD</name>
        <dbReference type="ChEBI" id="CHEBI:57692"/>
    </cofactor>
</comment>
<comment type="similarity">
    <text evidence="2 5">Belongs to the acyl-CoA dehydrogenase family.</text>
</comment>
<dbReference type="Gene3D" id="1.20.140.10">
    <property type="entry name" value="Butyryl-CoA Dehydrogenase, subunit A, domain 3"/>
    <property type="match status" value="1"/>
</dbReference>
<evidence type="ECO:0000256" key="3">
    <source>
        <dbReference type="ARBA" id="ARBA00022630"/>
    </source>
</evidence>
<proteinExistence type="inferred from homology"/>
<comment type="caution">
    <text evidence="9">The sequence shown here is derived from an EMBL/GenBank/DDBJ whole genome shotgun (WGS) entry which is preliminary data.</text>
</comment>
<evidence type="ECO:0000259" key="8">
    <source>
        <dbReference type="Pfam" id="PF02771"/>
    </source>
</evidence>
<evidence type="ECO:0000259" key="7">
    <source>
        <dbReference type="Pfam" id="PF02770"/>
    </source>
</evidence>
<dbReference type="InterPro" id="IPR006089">
    <property type="entry name" value="Acyl-CoA_DH_CS"/>
</dbReference>
<dbReference type="Gene3D" id="1.10.540.10">
    <property type="entry name" value="Acyl-CoA dehydrogenase/oxidase, N-terminal domain"/>
    <property type="match status" value="1"/>
</dbReference>
<dbReference type="Gene3D" id="2.40.110.10">
    <property type="entry name" value="Butyryl-CoA Dehydrogenase, subunit A, domain 2"/>
    <property type="match status" value="1"/>
</dbReference>
<feature type="domain" description="Acyl-CoA oxidase/dehydrogenase middle" evidence="7">
    <location>
        <begin position="129"/>
        <end position="225"/>
    </location>
</feature>
<dbReference type="InterPro" id="IPR006091">
    <property type="entry name" value="Acyl-CoA_Oxase/DH_mid-dom"/>
</dbReference>
<dbReference type="Proteomes" id="UP001500603">
    <property type="component" value="Unassembled WGS sequence"/>
</dbReference>
<dbReference type="PANTHER" id="PTHR43884:SF12">
    <property type="entry name" value="ISOVALERYL-COA DEHYDROGENASE, MITOCHONDRIAL-RELATED"/>
    <property type="match status" value="1"/>
</dbReference>
<evidence type="ECO:0000256" key="5">
    <source>
        <dbReference type="RuleBase" id="RU362125"/>
    </source>
</evidence>
<evidence type="ECO:0000313" key="9">
    <source>
        <dbReference type="EMBL" id="GAA5061218.1"/>
    </source>
</evidence>
<keyword evidence="4 5" id="KW-0274">FAD</keyword>
<keyword evidence="10" id="KW-1185">Reference proteome</keyword>
<dbReference type="SUPFAM" id="SSF56645">
    <property type="entry name" value="Acyl-CoA dehydrogenase NM domain-like"/>
    <property type="match status" value="1"/>
</dbReference>
<keyword evidence="5" id="KW-0560">Oxidoreductase</keyword>
<evidence type="ECO:0000256" key="4">
    <source>
        <dbReference type="ARBA" id="ARBA00022827"/>
    </source>
</evidence>
<protein>
    <submittedName>
        <fullName evidence="9">Acyl-CoA dehydrogenase family protein</fullName>
    </submittedName>
</protein>
<organism evidence="9 10">
    <name type="scientific">Nocardia callitridis</name>
    <dbReference type="NCBI Taxonomy" id="648753"/>
    <lineage>
        <taxon>Bacteria</taxon>
        <taxon>Bacillati</taxon>
        <taxon>Actinomycetota</taxon>
        <taxon>Actinomycetes</taxon>
        <taxon>Mycobacteriales</taxon>
        <taxon>Nocardiaceae</taxon>
        <taxon>Nocardia</taxon>
    </lineage>
</organism>
<dbReference type="InterPro" id="IPR009100">
    <property type="entry name" value="AcylCoA_DH/oxidase_NM_dom_sf"/>
</dbReference>
<dbReference type="InterPro" id="IPR046373">
    <property type="entry name" value="Acyl-CoA_Oxase/DH_mid-dom_sf"/>
</dbReference>
<dbReference type="InterPro" id="IPR036250">
    <property type="entry name" value="AcylCo_DH-like_C"/>
</dbReference>
<dbReference type="SUPFAM" id="SSF47203">
    <property type="entry name" value="Acyl-CoA dehydrogenase C-terminal domain-like"/>
    <property type="match status" value="1"/>
</dbReference>
<dbReference type="Pfam" id="PF02771">
    <property type="entry name" value="Acyl-CoA_dh_N"/>
    <property type="match status" value="1"/>
</dbReference>
<feature type="domain" description="Acyl-CoA dehydrogenase/oxidase N-terminal" evidence="8">
    <location>
        <begin position="14"/>
        <end position="125"/>
    </location>
</feature>
<reference evidence="10" key="1">
    <citation type="journal article" date="2019" name="Int. J. Syst. Evol. Microbiol.">
        <title>The Global Catalogue of Microorganisms (GCM) 10K type strain sequencing project: providing services to taxonomists for standard genome sequencing and annotation.</title>
        <authorList>
            <consortium name="The Broad Institute Genomics Platform"/>
            <consortium name="The Broad Institute Genome Sequencing Center for Infectious Disease"/>
            <person name="Wu L."/>
            <person name="Ma J."/>
        </authorList>
    </citation>
    <scope>NUCLEOTIDE SEQUENCE [LARGE SCALE GENOMIC DNA]</scope>
    <source>
        <strain evidence="10">JCM 18298</strain>
    </source>
</reference>
<dbReference type="InterPro" id="IPR009075">
    <property type="entry name" value="AcylCo_DH/oxidase_C"/>
</dbReference>
<sequence length="390" mass="42637">MSVHDLTERDVYDSEHRDFAESVAAFLRKQVTPRVAEFENAGMVPREIYRTAGELGMAGLQIPEEYGGGGQAGFLFNCVVTEQVAYERATLGSLRVHTDVVTPYLLSLATSEQRRRWLPGMASGELMTSIAMTESAAGSDLAGIKTSLERKGENWVLNGAKTFITGGAQSDLIVVVARSQAARERRDGLTLAVVESSMNGFVRGAPLEKLGLKAQDTTELFFDQVVIPPENILGEPGRAFEYLSAHLAQERLSIAVNSQAQAVAAHRITCDYVRDRRVFGAILGSFQNTKFVLAELAARIAAGQALVDRAMLRHEHGRLTLAEAAAVKLYCTELHGHVVDACLQLHGGYGYTWEQDICRMYADARVARIYGGTSEVMKGIIARTLDLVER</sequence>
<dbReference type="InterPro" id="IPR037069">
    <property type="entry name" value="AcylCoA_DH/ox_N_sf"/>
</dbReference>
<keyword evidence="3 5" id="KW-0285">Flavoprotein</keyword>
<accession>A0ABP9KNL1</accession>
<dbReference type="PROSITE" id="PS00072">
    <property type="entry name" value="ACYL_COA_DH_1"/>
    <property type="match status" value="1"/>
</dbReference>
<evidence type="ECO:0000259" key="6">
    <source>
        <dbReference type="Pfam" id="PF00441"/>
    </source>
</evidence>
<dbReference type="PANTHER" id="PTHR43884">
    <property type="entry name" value="ACYL-COA DEHYDROGENASE"/>
    <property type="match status" value="1"/>
</dbReference>
<dbReference type="Pfam" id="PF00441">
    <property type="entry name" value="Acyl-CoA_dh_1"/>
    <property type="match status" value="1"/>
</dbReference>
<dbReference type="PROSITE" id="PS00073">
    <property type="entry name" value="ACYL_COA_DH_2"/>
    <property type="match status" value="1"/>
</dbReference>
<evidence type="ECO:0000256" key="2">
    <source>
        <dbReference type="ARBA" id="ARBA00009347"/>
    </source>
</evidence>
<gene>
    <name evidence="9" type="ORF">GCM10023318_43540</name>
</gene>
<dbReference type="RefSeq" id="WP_345497441.1">
    <property type="nucleotide sequence ID" value="NZ_BAABJM010000004.1"/>
</dbReference>
<dbReference type="Pfam" id="PF02770">
    <property type="entry name" value="Acyl-CoA_dh_M"/>
    <property type="match status" value="1"/>
</dbReference>
<dbReference type="InterPro" id="IPR013786">
    <property type="entry name" value="AcylCoA_DH/ox_N"/>
</dbReference>
<feature type="domain" description="Acyl-CoA dehydrogenase/oxidase C-terminal" evidence="6">
    <location>
        <begin position="240"/>
        <end position="384"/>
    </location>
</feature>
<evidence type="ECO:0000313" key="10">
    <source>
        <dbReference type="Proteomes" id="UP001500603"/>
    </source>
</evidence>
<dbReference type="EMBL" id="BAABJM010000004">
    <property type="protein sequence ID" value="GAA5061218.1"/>
    <property type="molecule type" value="Genomic_DNA"/>
</dbReference>